<dbReference type="PANTHER" id="PTHR10683:SF39">
    <property type="entry name" value="TRANSALDOLASE"/>
    <property type="match status" value="1"/>
</dbReference>
<dbReference type="InterPro" id="IPR013785">
    <property type="entry name" value="Aldolase_TIM"/>
</dbReference>
<accession>A0AAN6EQD8</accession>
<sequence>MPTRSLLERLEELINVDVDDVNTEVIKLVPFTPHNRASNCALSAFEEGSHAGLSNAQKTSNQAIVTQELLSPENQPLLEELVNKYGKEGWERVYDMAAVALCARNVPYLSGRVLLQVSLRHLNDREAIIKQCRSFAEGFKGAGVPRDRFAIKLPFSGSAASAAAQLNAEGIRTLATTVFSLEQAIAASQSNCLFISPYYNEIAAHLDPSLRPNVSDPALEHPMSARVIHILDTFAKAYAETGEEQPIMIIASHFNTAEILAMAELGCQHITIQAHNLKALLETPDTLPPVTKKKPDHPYAEFTIPERLKTLANLDPLSGEDWDGVLATTRTDYVVNGGAQLDQFIQGNAVVKKRLQDAEKLFLDAEEKAGAAIRQLMAAKGL</sequence>
<organism evidence="2 3">
    <name type="scientific">Exophiala dermatitidis</name>
    <name type="common">Black yeast-like fungus</name>
    <name type="synonym">Wangiella dermatitidis</name>
    <dbReference type="NCBI Taxonomy" id="5970"/>
    <lineage>
        <taxon>Eukaryota</taxon>
        <taxon>Fungi</taxon>
        <taxon>Dikarya</taxon>
        <taxon>Ascomycota</taxon>
        <taxon>Pezizomycotina</taxon>
        <taxon>Eurotiomycetes</taxon>
        <taxon>Chaetothyriomycetidae</taxon>
        <taxon>Chaetothyriales</taxon>
        <taxon>Herpotrichiellaceae</taxon>
        <taxon>Exophiala</taxon>
    </lineage>
</organism>
<gene>
    <name evidence="2" type="ORF">HRR80_006395</name>
</gene>
<dbReference type="GO" id="GO:0009052">
    <property type="term" value="P:pentose-phosphate shunt, non-oxidative branch"/>
    <property type="evidence" value="ECO:0007669"/>
    <property type="project" value="TreeGrafter"/>
</dbReference>
<name>A0AAN6EQD8_EXODE</name>
<evidence type="ECO:0000313" key="3">
    <source>
        <dbReference type="Proteomes" id="UP001161757"/>
    </source>
</evidence>
<keyword evidence="1" id="KW-0704">Schiff base</keyword>
<proteinExistence type="predicted"/>
<dbReference type="PANTHER" id="PTHR10683">
    <property type="entry name" value="TRANSALDOLASE"/>
    <property type="match status" value="1"/>
</dbReference>
<dbReference type="SUPFAM" id="SSF51569">
    <property type="entry name" value="Aldolase"/>
    <property type="match status" value="1"/>
</dbReference>
<dbReference type="Pfam" id="PF00923">
    <property type="entry name" value="TAL_FSA"/>
    <property type="match status" value="1"/>
</dbReference>
<evidence type="ECO:0008006" key="4">
    <source>
        <dbReference type="Google" id="ProtNLM"/>
    </source>
</evidence>
<dbReference type="Proteomes" id="UP001161757">
    <property type="component" value="Unassembled WGS sequence"/>
</dbReference>
<dbReference type="InterPro" id="IPR001585">
    <property type="entry name" value="TAL/FSA"/>
</dbReference>
<dbReference type="GO" id="GO:0004801">
    <property type="term" value="F:transaldolase activity"/>
    <property type="evidence" value="ECO:0007669"/>
    <property type="project" value="TreeGrafter"/>
</dbReference>
<dbReference type="Gene3D" id="3.20.20.70">
    <property type="entry name" value="Aldolase class I"/>
    <property type="match status" value="1"/>
</dbReference>
<comment type="caution">
    <text evidence="2">The sequence shown here is derived from an EMBL/GenBank/DDBJ whole genome shotgun (WGS) entry which is preliminary data.</text>
</comment>
<dbReference type="EMBL" id="JAJGCB010000013">
    <property type="protein sequence ID" value="KAJ8989675.1"/>
    <property type="molecule type" value="Genomic_DNA"/>
</dbReference>
<dbReference type="GO" id="GO:0005975">
    <property type="term" value="P:carbohydrate metabolic process"/>
    <property type="evidence" value="ECO:0007669"/>
    <property type="project" value="InterPro"/>
</dbReference>
<protein>
    <recommendedName>
        <fullName evidence="4">Transaldolase</fullName>
    </recommendedName>
</protein>
<evidence type="ECO:0000313" key="2">
    <source>
        <dbReference type="EMBL" id="KAJ8989675.1"/>
    </source>
</evidence>
<dbReference type="AlphaFoldDB" id="A0AAN6EQD8"/>
<reference evidence="2" key="1">
    <citation type="submission" date="2023-01" db="EMBL/GenBank/DDBJ databases">
        <title>Exophiala dermititidis isolated from Cystic Fibrosis Patient.</title>
        <authorList>
            <person name="Kurbessoian T."/>
            <person name="Crocker A."/>
            <person name="Murante D."/>
            <person name="Hogan D.A."/>
            <person name="Stajich J.E."/>
        </authorList>
    </citation>
    <scope>NUCLEOTIDE SEQUENCE</scope>
    <source>
        <strain evidence="2">Ex8</strain>
    </source>
</reference>
<evidence type="ECO:0000256" key="1">
    <source>
        <dbReference type="ARBA" id="ARBA00023270"/>
    </source>
</evidence>